<dbReference type="PANTHER" id="PTHR33202:SF7">
    <property type="entry name" value="FERRIC UPTAKE REGULATION PROTEIN"/>
    <property type="match status" value="1"/>
</dbReference>
<evidence type="ECO:0000256" key="8">
    <source>
        <dbReference type="PIRSR" id="PIRSR602481-2"/>
    </source>
</evidence>
<evidence type="ECO:0000256" key="2">
    <source>
        <dbReference type="ARBA" id="ARBA00022491"/>
    </source>
</evidence>
<feature type="binding site" evidence="7">
    <location>
        <position position="96"/>
    </location>
    <ligand>
        <name>Zn(2+)</name>
        <dbReference type="ChEBI" id="CHEBI:29105"/>
    </ligand>
</feature>
<dbReference type="InterPro" id="IPR002481">
    <property type="entry name" value="FUR"/>
</dbReference>
<feature type="binding site" evidence="7">
    <location>
        <position position="136"/>
    </location>
    <ligand>
        <name>Zn(2+)</name>
        <dbReference type="ChEBI" id="CHEBI:29105"/>
    </ligand>
</feature>
<dbReference type="InterPro" id="IPR036390">
    <property type="entry name" value="WH_DNA-bd_sf"/>
</dbReference>
<keyword evidence="10" id="KW-1185">Reference proteome</keyword>
<dbReference type="GO" id="GO:0000976">
    <property type="term" value="F:transcription cis-regulatory region binding"/>
    <property type="evidence" value="ECO:0007669"/>
    <property type="project" value="TreeGrafter"/>
</dbReference>
<dbReference type="GO" id="GO:1900376">
    <property type="term" value="P:regulation of secondary metabolite biosynthetic process"/>
    <property type="evidence" value="ECO:0007669"/>
    <property type="project" value="TreeGrafter"/>
</dbReference>
<evidence type="ECO:0000256" key="1">
    <source>
        <dbReference type="ARBA" id="ARBA00007957"/>
    </source>
</evidence>
<protein>
    <submittedName>
        <fullName evidence="9">Fur family ferric uptake transcriptional regulator/Fur family peroxide stress response transcriptional regulator</fullName>
    </submittedName>
</protein>
<feature type="binding site" evidence="8">
    <location>
        <position position="128"/>
    </location>
    <ligand>
        <name>Fe cation</name>
        <dbReference type="ChEBI" id="CHEBI:24875"/>
    </ligand>
</feature>
<comment type="similarity">
    <text evidence="1">Belongs to the Fur family.</text>
</comment>
<dbReference type="Pfam" id="PF01475">
    <property type="entry name" value="FUR"/>
    <property type="match status" value="1"/>
</dbReference>
<dbReference type="EMBL" id="SLUO01000020">
    <property type="protein sequence ID" value="TCL54442.1"/>
    <property type="molecule type" value="Genomic_DNA"/>
</dbReference>
<keyword evidence="8" id="KW-0408">Iron</keyword>
<evidence type="ECO:0000256" key="7">
    <source>
        <dbReference type="PIRSR" id="PIRSR602481-1"/>
    </source>
</evidence>
<comment type="caution">
    <text evidence="9">The sequence shown here is derived from an EMBL/GenBank/DDBJ whole genome shotgun (WGS) entry which is preliminary data.</text>
</comment>
<evidence type="ECO:0000313" key="10">
    <source>
        <dbReference type="Proteomes" id="UP000295718"/>
    </source>
</evidence>
<evidence type="ECO:0000256" key="5">
    <source>
        <dbReference type="ARBA" id="ARBA00023125"/>
    </source>
</evidence>
<keyword evidence="7" id="KW-0479">Metal-binding</keyword>
<evidence type="ECO:0000313" key="9">
    <source>
        <dbReference type="EMBL" id="TCL54442.1"/>
    </source>
</evidence>
<dbReference type="PANTHER" id="PTHR33202">
    <property type="entry name" value="ZINC UPTAKE REGULATION PROTEIN"/>
    <property type="match status" value="1"/>
</dbReference>
<accession>A0A4V2QAZ5</accession>
<dbReference type="Gene3D" id="1.10.10.10">
    <property type="entry name" value="Winged helix-like DNA-binding domain superfamily/Winged helix DNA-binding domain"/>
    <property type="match status" value="1"/>
</dbReference>
<dbReference type="InterPro" id="IPR036388">
    <property type="entry name" value="WH-like_DNA-bd_sf"/>
</dbReference>
<dbReference type="GO" id="GO:0008270">
    <property type="term" value="F:zinc ion binding"/>
    <property type="evidence" value="ECO:0007669"/>
    <property type="project" value="TreeGrafter"/>
</dbReference>
<evidence type="ECO:0000256" key="6">
    <source>
        <dbReference type="ARBA" id="ARBA00023163"/>
    </source>
</evidence>
<organism evidence="9 10">
    <name type="scientific">Kineothrix alysoides</name>
    <dbReference type="NCBI Taxonomy" id="1469948"/>
    <lineage>
        <taxon>Bacteria</taxon>
        <taxon>Bacillati</taxon>
        <taxon>Bacillota</taxon>
        <taxon>Clostridia</taxon>
        <taxon>Lachnospirales</taxon>
        <taxon>Lachnospiraceae</taxon>
        <taxon>Kineothrix</taxon>
    </lineage>
</organism>
<keyword evidence="6" id="KW-0804">Transcription</keyword>
<proteinExistence type="inferred from homology"/>
<dbReference type="Proteomes" id="UP000295718">
    <property type="component" value="Unassembled WGS sequence"/>
</dbReference>
<keyword evidence="3 7" id="KW-0862">Zinc</keyword>
<keyword evidence="4" id="KW-0805">Transcription regulation</keyword>
<feature type="binding site" evidence="7">
    <location>
        <position position="99"/>
    </location>
    <ligand>
        <name>Zn(2+)</name>
        <dbReference type="ChEBI" id="CHEBI:29105"/>
    </ligand>
</feature>
<gene>
    <name evidence="9" type="ORF">EDD76_12045</name>
</gene>
<feature type="binding site" evidence="7">
    <location>
        <position position="139"/>
    </location>
    <ligand>
        <name>Zn(2+)</name>
        <dbReference type="ChEBI" id="CHEBI:29105"/>
    </ligand>
</feature>
<dbReference type="Gene3D" id="3.30.1490.190">
    <property type="match status" value="1"/>
</dbReference>
<dbReference type="AlphaFoldDB" id="A0A4V2QAZ5"/>
<keyword evidence="5" id="KW-0238">DNA-binding</keyword>
<dbReference type="GO" id="GO:0003700">
    <property type="term" value="F:DNA-binding transcription factor activity"/>
    <property type="evidence" value="ECO:0007669"/>
    <property type="project" value="InterPro"/>
</dbReference>
<dbReference type="GO" id="GO:0045892">
    <property type="term" value="P:negative regulation of DNA-templated transcription"/>
    <property type="evidence" value="ECO:0007669"/>
    <property type="project" value="TreeGrafter"/>
</dbReference>
<sequence>MIRCLRENNKGVILMAERRNTIQQEIVAQTLRQMHDHPTADDIYIEICNKHSSISRATVFRILNRMAEEGRILRISSVGGGDRFDYETEKHCHVQCKKCGRIGNVSMKQFPVPEEEIECSHGYRIIGHTLLFEGICEECDKRVSKNDTKAADC</sequence>
<dbReference type="CDD" id="cd07153">
    <property type="entry name" value="Fur_like"/>
    <property type="match status" value="1"/>
</dbReference>
<reference evidence="9 10" key="1">
    <citation type="submission" date="2019-03" db="EMBL/GenBank/DDBJ databases">
        <title>Genomic Encyclopedia of Type Strains, Phase IV (KMG-IV): sequencing the most valuable type-strain genomes for metagenomic binning, comparative biology and taxonomic classification.</title>
        <authorList>
            <person name="Goeker M."/>
        </authorList>
    </citation>
    <scope>NUCLEOTIDE SEQUENCE [LARGE SCALE GENOMIC DNA]</scope>
    <source>
        <strain evidence="9 10">DSM 100556</strain>
    </source>
</reference>
<comment type="cofactor">
    <cofactor evidence="8">
        <name>Mn(2+)</name>
        <dbReference type="ChEBI" id="CHEBI:29035"/>
    </cofactor>
    <cofactor evidence="8">
        <name>Fe(2+)</name>
        <dbReference type="ChEBI" id="CHEBI:29033"/>
    </cofactor>
    <text evidence="8">Binds 1 Mn(2+) or Fe(2+) ion per subunit.</text>
</comment>
<dbReference type="SUPFAM" id="SSF46785">
    <property type="entry name" value="Winged helix' DNA-binding domain"/>
    <property type="match status" value="1"/>
</dbReference>
<dbReference type="InterPro" id="IPR043135">
    <property type="entry name" value="Fur_C"/>
</dbReference>
<dbReference type="STRING" id="1469948.GCA_000732725_04177"/>
<evidence type="ECO:0000256" key="3">
    <source>
        <dbReference type="ARBA" id="ARBA00022833"/>
    </source>
</evidence>
<keyword evidence="2" id="KW-0678">Repressor</keyword>
<evidence type="ECO:0000256" key="4">
    <source>
        <dbReference type="ARBA" id="ARBA00023015"/>
    </source>
</evidence>
<comment type="cofactor">
    <cofactor evidence="7">
        <name>Zn(2+)</name>
        <dbReference type="ChEBI" id="CHEBI:29105"/>
    </cofactor>
    <text evidence="7">Binds 1 zinc ion per subunit.</text>
</comment>
<name>A0A4V2QAZ5_9FIRM</name>